<comment type="similarity">
    <text evidence="10 12">Belongs to the fluoride channel Fluc/FEX (TC 1.A.43) family.</text>
</comment>
<keyword evidence="3" id="KW-0997">Cell inner membrane</keyword>
<evidence type="ECO:0000256" key="1">
    <source>
        <dbReference type="ARBA" id="ARBA00004651"/>
    </source>
</evidence>
<feature type="transmembrane region" description="Helical" evidence="12">
    <location>
        <begin position="63"/>
        <end position="86"/>
    </location>
</feature>
<reference evidence="13 14" key="1">
    <citation type="submission" date="2015-03" db="EMBL/GenBank/DDBJ databases">
        <title>Draft genome sequences of two protease-producing strains of Arsukibacterium isolated from two cold and alkaline environments.</title>
        <authorList>
            <person name="Lylloff J.E."/>
            <person name="Skov L.B."/>
            <person name="Jepsen M."/>
            <person name="Hallin P.F."/>
            <person name="Sorensen S.J."/>
            <person name="Stougaard P."/>
            <person name="Glaring M.A."/>
        </authorList>
    </citation>
    <scope>NUCLEOTIDE SEQUENCE [LARGE SCALE GENOMIC DNA]</scope>
    <source>
        <strain evidence="13 14">GCM72</strain>
    </source>
</reference>
<dbReference type="GO" id="GO:0046872">
    <property type="term" value="F:metal ion binding"/>
    <property type="evidence" value="ECO:0007669"/>
    <property type="project" value="UniProtKB-KW"/>
</dbReference>
<evidence type="ECO:0000256" key="11">
    <source>
        <dbReference type="ARBA" id="ARBA00035585"/>
    </source>
</evidence>
<feature type="transmembrane region" description="Helical" evidence="12">
    <location>
        <begin position="28"/>
        <end position="51"/>
    </location>
</feature>
<feature type="transmembrane region" description="Helical" evidence="12">
    <location>
        <begin position="98"/>
        <end position="119"/>
    </location>
</feature>
<keyword evidence="12" id="KW-0479">Metal-binding</keyword>
<evidence type="ECO:0000256" key="3">
    <source>
        <dbReference type="ARBA" id="ARBA00022519"/>
    </source>
</evidence>
<dbReference type="HAMAP" id="MF_00454">
    <property type="entry name" value="FluC"/>
    <property type="match status" value="1"/>
</dbReference>
<gene>
    <name evidence="12" type="primary">fluC</name>
    <name evidence="12" type="synonym">crcB</name>
    <name evidence="13" type="ORF">WG68_07010</name>
</gene>
<keyword evidence="8 12" id="KW-0472">Membrane</keyword>
<evidence type="ECO:0000256" key="9">
    <source>
        <dbReference type="ARBA" id="ARBA00023303"/>
    </source>
</evidence>
<comment type="caution">
    <text evidence="13">The sequence shown here is derived from an EMBL/GenBank/DDBJ whole genome shotgun (WGS) entry which is preliminary data.</text>
</comment>
<evidence type="ECO:0000256" key="5">
    <source>
        <dbReference type="ARBA" id="ARBA00022989"/>
    </source>
</evidence>
<dbReference type="Proteomes" id="UP000034228">
    <property type="component" value="Unassembled WGS sequence"/>
</dbReference>
<comment type="subcellular location">
    <subcellularLocation>
        <location evidence="1 12">Cell membrane</location>
        <topology evidence="1 12">Multi-pass membrane protein</topology>
    </subcellularLocation>
</comment>
<evidence type="ECO:0000256" key="6">
    <source>
        <dbReference type="ARBA" id="ARBA00023053"/>
    </source>
</evidence>
<evidence type="ECO:0000256" key="4">
    <source>
        <dbReference type="ARBA" id="ARBA00022692"/>
    </source>
</evidence>
<evidence type="ECO:0000256" key="2">
    <source>
        <dbReference type="ARBA" id="ARBA00022475"/>
    </source>
</evidence>
<dbReference type="EMBL" id="LAHO01000005">
    <property type="protein sequence ID" value="KKO46194.1"/>
    <property type="molecule type" value="Genomic_DNA"/>
</dbReference>
<dbReference type="InterPro" id="IPR003691">
    <property type="entry name" value="FluC"/>
</dbReference>
<evidence type="ECO:0000256" key="7">
    <source>
        <dbReference type="ARBA" id="ARBA00023065"/>
    </source>
</evidence>
<accession>A0A0M2V717</accession>
<dbReference type="STRING" id="336831.WG68_07010"/>
<feature type="binding site" evidence="12">
    <location>
        <position position="73"/>
    </location>
    <ligand>
        <name>Na(+)</name>
        <dbReference type="ChEBI" id="CHEBI:29101"/>
        <note>structural</note>
    </ligand>
</feature>
<keyword evidence="14" id="KW-1185">Reference proteome</keyword>
<comment type="catalytic activity">
    <reaction evidence="11">
        <text>fluoride(in) = fluoride(out)</text>
        <dbReference type="Rhea" id="RHEA:76159"/>
        <dbReference type="ChEBI" id="CHEBI:17051"/>
    </reaction>
    <physiologicalReaction direction="left-to-right" evidence="11">
        <dbReference type="Rhea" id="RHEA:76160"/>
    </physiologicalReaction>
</comment>
<evidence type="ECO:0000256" key="8">
    <source>
        <dbReference type="ARBA" id="ARBA00023136"/>
    </source>
</evidence>
<organism evidence="13 14">
    <name type="scientific">Arsukibacterium ikkense</name>
    <dbReference type="NCBI Taxonomy" id="336831"/>
    <lineage>
        <taxon>Bacteria</taxon>
        <taxon>Pseudomonadati</taxon>
        <taxon>Pseudomonadota</taxon>
        <taxon>Gammaproteobacteria</taxon>
        <taxon>Chromatiales</taxon>
        <taxon>Chromatiaceae</taxon>
        <taxon>Arsukibacterium</taxon>
    </lineage>
</organism>
<name>A0A0M2V717_9GAMM</name>
<evidence type="ECO:0000313" key="13">
    <source>
        <dbReference type="EMBL" id="KKO46194.1"/>
    </source>
</evidence>
<sequence length="120" mass="12811">MLVALAAAAGGMLRFAFSNIIAKYWGVQFPLATLLINSSGALAIGMVAAWLQASPDYASWGTVLIVGLLGSYTTVSSFSLQTLALWQSQHYQQALLNIGLSFSLCLSMVFAGFRLGVWLC</sequence>
<evidence type="ECO:0000256" key="12">
    <source>
        <dbReference type="HAMAP-Rule" id="MF_00454"/>
    </source>
</evidence>
<dbReference type="OrthoDB" id="9806299at2"/>
<dbReference type="GO" id="GO:0005886">
    <property type="term" value="C:plasma membrane"/>
    <property type="evidence" value="ECO:0007669"/>
    <property type="project" value="UniProtKB-SubCell"/>
</dbReference>
<evidence type="ECO:0000313" key="14">
    <source>
        <dbReference type="Proteomes" id="UP000034228"/>
    </source>
</evidence>
<keyword evidence="5 12" id="KW-1133">Transmembrane helix</keyword>
<feature type="binding site" evidence="12">
    <location>
        <position position="70"/>
    </location>
    <ligand>
        <name>Na(+)</name>
        <dbReference type="ChEBI" id="CHEBI:29101"/>
        <note>structural</note>
    </ligand>
</feature>
<keyword evidence="9 12" id="KW-0407">Ion channel</keyword>
<dbReference type="PANTHER" id="PTHR28259:SF1">
    <property type="entry name" value="FLUORIDE EXPORT PROTEIN 1-RELATED"/>
    <property type="match status" value="1"/>
</dbReference>
<dbReference type="GO" id="GO:0140114">
    <property type="term" value="P:cellular detoxification of fluoride"/>
    <property type="evidence" value="ECO:0007669"/>
    <property type="project" value="UniProtKB-UniRule"/>
</dbReference>
<keyword evidence="7 12" id="KW-0406">Ion transport</keyword>
<dbReference type="PANTHER" id="PTHR28259">
    <property type="entry name" value="FLUORIDE EXPORT PROTEIN 1-RELATED"/>
    <property type="match status" value="1"/>
</dbReference>
<dbReference type="NCBIfam" id="TIGR00494">
    <property type="entry name" value="crcB"/>
    <property type="match status" value="1"/>
</dbReference>
<keyword evidence="12" id="KW-0813">Transport</keyword>
<protein>
    <recommendedName>
        <fullName evidence="12">Fluoride-specific ion channel FluC</fullName>
    </recommendedName>
</protein>
<keyword evidence="4 12" id="KW-0812">Transmembrane</keyword>
<dbReference type="GO" id="GO:0062054">
    <property type="term" value="F:fluoride channel activity"/>
    <property type="evidence" value="ECO:0007669"/>
    <property type="project" value="UniProtKB-UniRule"/>
</dbReference>
<keyword evidence="6 12" id="KW-0915">Sodium</keyword>
<comment type="activity regulation">
    <text evidence="12">Na(+) is not transported, but it plays an essential structural role and its presence is essential for fluoride channel function.</text>
</comment>
<evidence type="ECO:0000256" key="10">
    <source>
        <dbReference type="ARBA" id="ARBA00035120"/>
    </source>
</evidence>
<proteinExistence type="inferred from homology"/>
<comment type="function">
    <text evidence="12">Fluoride-specific ion channel. Important for reducing fluoride concentration in the cell, thus reducing its toxicity.</text>
</comment>
<dbReference type="Pfam" id="PF02537">
    <property type="entry name" value="CRCB"/>
    <property type="match status" value="1"/>
</dbReference>
<dbReference type="AlphaFoldDB" id="A0A0M2V717"/>
<keyword evidence="2 12" id="KW-1003">Cell membrane</keyword>